<keyword evidence="2" id="KW-0732">Signal</keyword>
<evidence type="ECO:0000256" key="1">
    <source>
        <dbReference type="SAM" id="MobiDB-lite"/>
    </source>
</evidence>
<feature type="chain" id="PRO_5032668859" evidence="2">
    <location>
        <begin position="18"/>
        <end position="142"/>
    </location>
</feature>
<dbReference type="KEGG" id="kco:BWI95_11835"/>
<organism evidence="3 4">
    <name type="scientific">Kosakonia cowanii JCM 10956 = DSM 18146</name>
    <dbReference type="NCBI Taxonomy" id="1300165"/>
    <lineage>
        <taxon>Bacteria</taxon>
        <taxon>Pseudomonadati</taxon>
        <taxon>Pseudomonadota</taxon>
        <taxon>Gammaproteobacteria</taxon>
        <taxon>Enterobacterales</taxon>
        <taxon>Enterobacteriaceae</taxon>
        <taxon>Kosakonia</taxon>
    </lineage>
</organism>
<gene>
    <name evidence="3" type="ORF">BWI95_11835</name>
</gene>
<accession>A0A807LD35</accession>
<dbReference type="Proteomes" id="UP000187148">
    <property type="component" value="Chromosome"/>
</dbReference>
<evidence type="ECO:0000313" key="3">
    <source>
        <dbReference type="EMBL" id="APZ05684.1"/>
    </source>
</evidence>
<evidence type="ECO:0000313" key="4">
    <source>
        <dbReference type="Proteomes" id="UP000187148"/>
    </source>
</evidence>
<keyword evidence="4" id="KW-1185">Reference proteome</keyword>
<reference evidence="3 4" key="1">
    <citation type="submission" date="2017-01" db="EMBL/GenBank/DDBJ databases">
        <authorList>
            <person name="Cao J.-M."/>
        </authorList>
    </citation>
    <scope>NUCLEOTIDE SEQUENCE [LARGE SCALE GENOMIC DNA]</scope>
    <source>
        <strain evidence="3 4">888-76</strain>
    </source>
</reference>
<evidence type="ECO:0000256" key="2">
    <source>
        <dbReference type="SAM" id="SignalP"/>
    </source>
</evidence>
<proteinExistence type="predicted"/>
<feature type="region of interest" description="Disordered" evidence="1">
    <location>
        <begin position="114"/>
        <end position="142"/>
    </location>
</feature>
<dbReference type="RefSeq" id="WP_054804108.1">
    <property type="nucleotide sequence ID" value="NZ_CP019445.1"/>
</dbReference>
<dbReference type="AlphaFoldDB" id="A0A807LD35"/>
<dbReference type="EMBL" id="CP019445">
    <property type="protein sequence ID" value="APZ05684.1"/>
    <property type="molecule type" value="Genomic_DNA"/>
</dbReference>
<feature type="signal peptide" evidence="2">
    <location>
        <begin position="1"/>
        <end position="17"/>
    </location>
</feature>
<sequence>MKYTLFLLLMFIATARADDAVRLNCPTRGALTVSFFDYSLTTMKWGDHFQIAAGKERAHTKAGVPFWSTTFRNGDSLAFFPDSNQYYLFYAGDEDPEQCSEVGSFVYPAITPPRYEKGQDDAATQAQANRRESEVVLQHPFA</sequence>
<name>A0A807LD35_9ENTR</name>
<protein>
    <submittedName>
        <fullName evidence="3">Uncharacterized protein</fullName>
    </submittedName>
</protein>